<dbReference type="PANTHER" id="PTHR24305">
    <property type="entry name" value="CYTOCHROME P450"/>
    <property type="match status" value="1"/>
</dbReference>
<dbReference type="GO" id="GO:0016705">
    <property type="term" value="F:oxidoreductase activity, acting on paired donors, with incorporation or reduction of molecular oxygen"/>
    <property type="evidence" value="ECO:0007669"/>
    <property type="project" value="InterPro"/>
</dbReference>
<feature type="transmembrane region" description="Helical" evidence="10">
    <location>
        <begin position="7"/>
        <end position="28"/>
    </location>
</feature>
<name>A0A1Y2F558_PROLT</name>
<dbReference type="InterPro" id="IPR050121">
    <property type="entry name" value="Cytochrome_P450_monoxygenase"/>
</dbReference>
<protein>
    <submittedName>
        <fullName evidence="11">Cytochrome P450</fullName>
    </submittedName>
</protein>
<keyword evidence="6 8" id="KW-0408">Iron</keyword>
<reference evidence="11 12" key="1">
    <citation type="submission" date="2016-07" db="EMBL/GenBank/DDBJ databases">
        <title>Pervasive Adenine N6-methylation of Active Genes in Fungi.</title>
        <authorList>
            <consortium name="DOE Joint Genome Institute"/>
            <person name="Mondo S.J."/>
            <person name="Dannebaum R.O."/>
            <person name="Kuo R.C."/>
            <person name="Labutti K."/>
            <person name="Haridas S."/>
            <person name="Kuo A."/>
            <person name="Salamov A."/>
            <person name="Ahrendt S.R."/>
            <person name="Lipzen A."/>
            <person name="Sullivan W."/>
            <person name="Andreopoulos W.B."/>
            <person name="Clum A."/>
            <person name="Lindquist E."/>
            <person name="Daum C."/>
            <person name="Ramamoorthy G.K."/>
            <person name="Gryganskyi A."/>
            <person name="Culley D."/>
            <person name="Magnuson J.K."/>
            <person name="James T.Y."/>
            <person name="O'Malley M.A."/>
            <person name="Stajich J.E."/>
            <person name="Spatafora J.W."/>
            <person name="Visel A."/>
            <person name="Grigoriev I.V."/>
        </authorList>
    </citation>
    <scope>NUCLEOTIDE SEQUENCE [LARGE SCALE GENOMIC DNA]</scope>
    <source>
        <strain evidence="11 12">12-1054</strain>
    </source>
</reference>
<organism evidence="11 12">
    <name type="scientific">Protomyces lactucae-debilis</name>
    <dbReference type="NCBI Taxonomy" id="2754530"/>
    <lineage>
        <taxon>Eukaryota</taxon>
        <taxon>Fungi</taxon>
        <taxon>Dikarya</taxon>
        <taxon>Ascomycota</taxon>
        <taxon>Taphrinomycotina</taxon>
        <taxon>Taphrinomycetes</taxon>
        <taxon>Taphrinales</taxon>
        <taxon>Protomycetaceae</taxon>
        <taxon>Protomyces</taxon>
    </lineage>
</organism>
<evidence type="ECO:0000256" key="3">
    <source>
        <dbReference type="ARBA" id="ARBA00022617"/>
    </source>
</evidence>
<dbReference type="Gene3D" id="1.10.630.10">
    <property type="entry name" value="Cytochrome P450"/>
    <property type="match status" value="1"/>
</dbReference>
<comment type="caution">
    <text evidence="11">The sequence shown here is derived from an EMBL/GenBank/DDBJ whole genome shotgun (WGS) entry which is preliminary data.</text>
</comment>
<dbReference type="EMBL" id="MCFI01000016">
    <property type="protein sequence ID" value="ORY79022.1"/>
    <property type="molecule type" value="Genomic_DNA"/>
</dbReference>
<dbReference type="PRINTS" id="PR00385">
    <property type="entry name" value="P450"/>
</dbReference>
<dbReference type="STRING" id="56484.A0A1Y2F558"/>
<evidence type="ECO:0000256" key="6">
    <source>
        <dbReference type="ARBA" id="ARBA00023004"/>
    </source>
</evidence>
<keyword evidence="12" id="KW-1185">Reference proteome</keyword>
<dbReference type="PANTHER" id="PTHR24305:SF29">
    <property type="entry name" value="BENZOATE-PARA-HYDROXYLASE"/>
    <property type="match status" value="1"/>
</dbReference>
<evidence type="ECO:0000313" key="12">
    <source>
        <dbReference type="Proteomes" id="UP000193685"/>
    </source>
</evidence>
<dbReference type="OMA" id="FLRKPMG"/>
<evidence type="ECO:0000256" key="10">
    <source>
        <dbReference type="SAM" id="Phobius"/>
    </source>
</evidence>
<comment type="similarity">
    <text evidence="2 9">Belongs to the cytochrome P450 family.</text>
</comment>
<dbReference type="InterPro" id="IPR002401">
    <property type="entry name" value="Cyt_P450_E_grp-I"/>
</dbReference>
<dbReference type="SUPFAM" id="SSF48264">
    <property type="entry name" value="Cytochrome P450"/>
    <property type="match status" value="1"/>
</dbReference>
<dbReference type="Pfam" id="PF00067">
    <property type="entry name" value="p450"/>
    <property type="match status" value="1"/>
</dbReference>
<dbReference type="InterPro" id="IPR001128">
    <property type="entry name" value="Cyt_P450"/>
</dbReference>
<accession>A0A1Y2F558</accession>
<dbReference type="GO" id="GO:0004497">
    <property type="term" value="F:monooxygenase activity"/>
    <property type="evidence" value="ECO:0007669"/>
    <property type="project" value="UniProtKB-KW"/>
</dbReference>
<evidence type="ECO:0000256" key="8">
    <source>
        <dbReference type="PIRSR" id="PIRSR602401-1"/>
    </source>
</evidence>
<dbReference type="GO" id="GO:0020037">
    <property type="term" value="F:heme binding"/>
    <property type="evidence" value="ECO:0007669"/>
    <property type="project" value="InterPro"/>
</dbReference>
<dbReference type="Proteomes" id="UP000193685">
    <property type="component" value="Unassembled WGS sequence"/>
</dbReference>
<proteinExistence type="inferred from homology"/>
<dbReference type="OrthoDB" id="1470350at2759"/>
<evidence type="ECO:0000256" key="7">
    <source>
        <dbReference type="ARBA" id="ARBA00023033"/>
    </source>
</evidence>
<keyword evidence="7 9" id="KW-0503">Monooxygenase</keyword>
<dbReference type="InterPro" id="IPR017972">
    <property type="entry name" value="Cyt_P450_CS"/>
</dbReference>
<evidence type="ECO:0000256" key="9">
    <source>
        <dbReference type="RuleBase" id="RU000461"/>
    </source>
</evidence>
<dbReference type="PRINTS" id="PR00463">
    <property type="entry name" value="EP450I"/>
</dbReference>
<keyword evidence="10" id="KW-0812">Transmembrane</keyword>
<feature type="binding site" description="axial binding residue" evidence="8">
    <location>
        <position position="443"/>
    </location>
    <ligand>
        <name>heme</name>
        <dbReference type="ChEBI" id="CHEBI:30413"/>
    </ligand>
    <ligandPart>
        <name>Fe</name>
        <dbReference type="ChEBI" id="CHEBI:18248"/>
    </ligandPart>
</feature>
<evidence type="ECO:0000256" key="2">
    <source>
        <dbReference type="ARBA" id="ARBA00010617"/>
    </source>
</evidence>
<comment type="cofactor">
    <cofactor evidence="1 8">
        <name>heme</name>
        <dbReference type="ChEBI" id="CHEBI:30413"/>
    </cofactor>
</comment>
<sequence>MGLLASLLLSPWTYLICLAVAVPLLYLIDPLRINWVPGPLLAKVSPLWLFWQARRYRRYKAVHAAHAKYGTFVRISTDHVSIASAEAIPLVYGHGTGTLKAPYYDAFVSIHRGLFSTRDRAEHTRKRKNISHIFSHQNVREFEPYIHANLSLFLNQMSTMVTHASDQIARFDFFPWATYLSFDIIGDLAFGEPFGFIKAGKDHNDAIRILTDRGEWSATVGTMPYIKPWTPYMVWDSFFPKGLTAVKELGQIAITAVEKRLKKGSNRRDVLSFLINARDCQGNPMPDNELKAEAQTQLIAGSDTTANALTSIIDVLCRNPVEYEKLNNSIDDMMQQIGIERDDERLATLAEVQYNKELISCIWESLRIQPVSAMGLPRSVPAGGLDVCGKHFKEGTVLSVPAYTIHHDAKRFPDPYTFKPSRFIKDPPSDKEFVPFSYGPRACVGRNVALMELQTVLANLLYRFKFERQDGNKHATVFREGFILKPTELLVSMTRRC</sequence>
<evidence type="ECO:0000313" key="11">
    <source>
        <dbReference type="EMBL" id="ORY79022.1"/>
    </source>
</evidence>
<keyword evidence="4 8" id="KW-0479">Metal-binding</keyword>
<gene>
    <name evidence="11" type="ORF">BCR37DRAFT_349955</name>
</gene>
<dbReference type="RefSeq" id="XP_040723654.1">
    <property type="nucleotide sequence ID" value="XM_040867969.1"/>
</dbReference>
<keyword evidence="3 8" id="KW-0349">Heme</keyword>
<dbReference type="PROSITE" id="PS00086">
    <property type="entry name" value="CYTOCHROME_P450"/>
    <property type="match status" value="1"/>
</dbReference>
<dbReference type="InterPro" id="IPR036396">
    <property type="entry name" value="Cyt_P450_sf"/>
</dbReference>
<keyword evidence="10" id="KW-0472">Membrane</keyword>
<evidence type="ECO:0000256" key="1">
    <source>
        <dbReference type="ARBA" id="ARBA00001971"/>
    </source>
</evidence>
<dbReference type="GO" id="GO:0005506">
    <property type="term" value="F:iron ion binding"/>
    <property type="evidence" value="ECO:0007669"/>
    <property type="project" value="InterPro"/>
</dbReference>
<dbReference type="AlphaFoldDB" id="A0A1Y2F558"/>
<evidence type="ECO:0000256" key="5">
    <source>
        <dbReference type="ARBA" id="ARBA00023002"/>
    </source>
</evidence>
<evidence type="ECO:0000256" key="4">
    <source>
        <dbReference type="ARBA" id="ARBA00022723"/>
    </source>
</evidence>
<dbReference type="CDD" id="cd11061">
    <property type="entry name" value="CYP67-like"/>
    <property type="match status" value="1"/>
</dbReference>
<keyword evidence="10" id="KW-1133">Transmembrane helix</keyword>
<dbReference type="GeneID" id="63784568"/>
<keyword evidence="5 9" id="KW-0560">Oxidoreductase</keyword>